<dbReference type="EMBL" id="JANIEX010001652">
    <property type="protein sequence ID" value="KAJ3555710.1"/>
    <property type="molecule type" value="Genomic_DNA"/>
</dbReference>
<sequence>MLTIILNKKHIRVPGLRKHDGQHRIGLLRPHIFTQEGLSALSNHSNARQLSTPTTETQPQCDGTYKPRAILAARPQPFEASTYNAAVPPTLQPEPPTVQCPQRPVNPQRVIRRTVTSTAPMTDKQSETPHQAYCEPRNHRANGELPFLLRHWINRKRQSTSPTRHDLRRRKRNEALHMHTSTASTNTSFAISEKLEQ</sequence>
<gene>
    <name evidence="2" type="ORF">NP233_g12144</name>
</gene>
<comment type="caution">
    <text evidence="2">The sequence shown here is derived from an EMBL/GenBank/DDBJ whole genome shotgun (WGS) entry which is preliminary data.</text>
</comment>
<dbReference type="AlphaFoldDB" id="A0AAD5YQA2"/>
<feature type="compositionally biased region" description="Polar residues" evidence="1">
    <location>
        <begin position="179"/>
        <end position="190"/>
    </location>
</feature>
<protein>
    <submittedName>
        <fullName evidence="2">Uncharacterized protein</fullName>
    </submittedName>
</protein>
<evidence type="ECO:0000256" key="1">
    <source>
        <dbReference type="SAM" id="MobiDB-lite"/>
    </source>
</evidence>
<reference evidence="2" key="1">
    <citation type="submission" date="2022-07" db="EMBL/GenBank/DDBJ databases">
        <title>Genome Sequence of Leucocoprinus birnbaumii.</title>
        <authorList>
            <person name="Buettner E."/>
        </authorList>
    </citation>
    <scope>NUCLEOTIDE SEQUENCE</scope>
    <source>
        <strain evidence="2">VT141</strain>
    </source>
</reference>
<proteinExistence type="predicted"/>
<organism evidence="2 3">
    <name type="scientific">Leucocoprinus birnbaumii</name>
    <dbReference type="NCBI Taxonomy" id="56174"/>
    <lineage>
        <taxon>Eukaryota</taxon>
        <taxon>Fungi</taxon>
        <taxon>Dikarya</taxon>
        <taxon>Basidiomycota</taxon>
        <taxon>Agaricomycotina</taxon>
        <taxon>Agaricomycetes</taxon>
        <taxon>Agaricomycetidae</taxon>
        <taxon>Agaricales</taxon>
        <taxon>Agaricineae</taxon>
        <taxon>Agaricaceae</taxon>
        <taxon>Leucocoprinus</taxon>
    </lineage>
</organism>
<dbReference type="Proteomes" id="UP001213000">
    <property type="component" value="Unassembled WGS sequence"/>
</dbReference>
<feature type="region of interest" description="Disordered" evidence="1">
    <location>
        <begin position="43"/>
        <end position="62"/>
    </location>
</feature>
<evidence type="ECO:0000313" key="3">
    <source>
        <dbReference type="Proteomes" id="UP001213000"/>
    </source>
</evidence>
<evidence type="ECO:0000313" key="2">
    <source>
        <dbReference type="EMBL" id="KAJ3555710.1"/>
    </source>
</evidence>
<accession>A0AAD5YQA2</accession>
<keyword evidence="3" id="KW-1185">Reference proteome</keyword>
<feature type="region of interest" description="Disordered" evidence="1">
    <location>
        <begin position="155"/>
        <end position="197"/>
    </location>
</feature>
<feature type="compositionally biased region" description="Polar residues" evidence="1">
    <location>
        <begin position="43"/>
        <end position="61"/>
    </location>
</feature>
<name>A0AAD5YQA2_9AGAR</name>